<dbReference type="PANTHER" id="PTHR44229:SF4">
    <property type="entry name" value="15-HYDROXYPROSTAGLANDIN DEHYDROGENASE [NAD(+)]"/>
    <property type="match status" value="1"/>
</dbReference>
<dbReference type="AlphaFoldDB" id="A0A136IYN8"/>
<dbReference type="GO" id="GO:0016616">
    <property type="term" value="F:oxidoreductase activity, acting on the CH-OH group of donors, NAD or NADP as acceptor"/>
    <property type="evidence" value="ECO:0007669"/>
    <property type="project" value="TreeGrafter"/>
</dbReference>
<evidence type="ECO:0000256" key="3">
    <source>
        <dbReference type="RuleBase" id="RU000363"/>
    </source>
</evidence>
<dbReference type="InterPro" id="IPR002347">
    <property type="entry name" value="SDR_fam"/>
</dbReference>
<dbReference type="STRING" id="196109.A0A136IYN8"/>
<dbReference type="InterPro" id="IPR057326">
    <property type="entry name" value="KR_dom"/>
</dbReference>
<name>A0A136IYN8_9PEZI</name>
<protein>
    <submittedName>
        <fullName evidence="5">3-hydroxyacyl-CoA dehydrogenase type-2</fullName>
    </submittedName>
</protein>
<dbReference type="InterPro" id="IPR036291">
    <property type="entry name" value="NAD(P)-bd_dom_sf"/>
</dbReference>
<dbReference type="Pfam" id="PF00106">
    <property type="entry name" value="adh_short"/>
    <property type="match status" value="1"/>
</dbReference>
<comment type="similarity">
    <text evidence="1 3">Belongs to the short-chain dehydrogenases/reductases (SDR) family.</text>
</comment>
<dbReference type="InParanoid" id="A0A136IYN8"/>
<dbReference type="OrthoDB" id="37659at2759"/>
<evidence type="ECO:0000256" key="1">
    <source>
        <dbReference type="ARBA" id="ARBA00006484"/>
    </source>
</evidence>
<dbReference type="SUPFAM" id="SSF51735">
    <property type="entry name" value="NAD(P)-binding Rossmann-fold domains"/>
    <property type="match status" value="1"/>
</dbReference>
<dbReference type="SMART" id="SM00822">
    <property type="entry name" value="PKS_KR"/>
    <property type="match status" value="1"/>
</dbReference>
<dbReference type="Proteomes" id="UP000070501">
    <property type="component" value="Unassembled WGS sequence"/>
</dbReference>
<evidence type="ECO:0000259" key="4">
    <source>
        <dbReference type="SMART" id="SM00822"/>
    </source>
</evidence>
<dbReference type="EMBL" id="KQ964253">
    <property type="protein sequence ID" value="KXJ90095.1"/>
    <property type="molecule type" value="Genomic_DNA"/>
</dbReference>
<reference evidence="6" key="1">
    <citation type="submission" date="2016-02" db="EMBL/GenBank/DDBJ databases">
        <title>Draft genome sequence of Microdochium bolleyi, a fungal endophyte of beachgrass.</title>
        <authorList>
            <consortium name="DOE Joint Genome Institute"/>
            <person name="David A.S."/>
            <person name="May G."/>
            <person name="Haridas S."/>
            <person name="Lim J."/>
            <person name="Wang M."/>
            <person name="Labutti K."/>
            <person name="Lipzen A."/>
            <person name="Barry K."/>
            <person name="Grigoriev I.V."/>
        </authorList>
    </citation>
    <scope>NUCLEOTIDE SEQUENCE [LARGE SCALE GENOMIC DNA]</scope>
    <source>
        <strain evidence="6">J235TASD1</strain>
    </source>
</reference>
<dbReference type="GO" id="GO:0005737">
    <property type="term" value="C:cytoplasm"/>
    <property type="evidence" value="ECO:0007669"/>
    <property type="project" value="TreeGrafter"/>
</dbReference>
<organism evidence="5 6">
    <name type="scientific">Microdochium bolleyi</name>
    <dbReference type="NCBI Taxonomy" id="196109"/>
    <lineage>
        <taxon>Eukaryota</taxon>
        <taxon>Fungi</taxon>
        <taxon>Dikarya</taxon>
        <taxon>Ascomycota</taxon>
        <taxon>Pezizomycotina</taxon>
        <taxon>Sordariomycetes</taxon>
        <taxon>Xylariomycetidae</taxon>
        <taxon>Xylariales</taxon>
        <taxon>Microdochiaceae</taxon>
        <taxon>Microdochium</taxon>
    </lineage>
</organism>
<feature type="domain" description="Ketoreductase" evidence="4">
    <location>
        <begin position="18"/>
        <end position="215"/>
    </location>
</feature>
<evidence type="ECO:0000313" key="5">
    <source>
        <dbReference type="EMBL" id="KXJ90095.1"/>
    </source>
</evidence>
<keyword evidence="6" id="KW-1185">Reference proteome</keyword>
<dbReference type="PANTHER" id="PTHR44229">
    <property type="entry name" value="15-HYDROXYPROSTAGLANDIN DEHYDROGENASE [NAD(+)]"/>
    <property type="match status" value="1"/>
</dbReference>
<dbReference type="Gene3D" id="3.40.50.720">
    <property type="entry name" value="NAD(P)-binding Rossmann-like Domain"/>
    <property type="match status" value="1"/>
</dbReference>
<sequence length="313" mass="33348">MHHQIQHSPELLASVQGKTALITGAARGIGAATACLFNKHGANVVITDLSFLRESAEQLIDTLEHPGKAIFVPGSITDWAQLRDVFKQGIAKFGRIDIVVANAGIMESNTVLDVDVDDYGDPIESAEAVKVLDVNLKGTLNTLRLGLHYISQNQPASPENPDRGSIVLVSSTSGYFGTTGNAAYIASKHGTVGLLRASQAKATSLGIRINSIAPNYTPTYITAGFDRNSIKEAGLEVNTPEMVGTAIMYAAVDPERRGTCCLVAGQFLRELELTQKSFVSSWLGEDLAGAMARFGKFLAETGGYKLPPSTKII</sequence>
<keyword evidence="2" id="KW-0560">Oxidoreductase</keyword>
<proteinExistence type="inferred from homology"/>
<dbReference type="PRINTS" id="PR00081">
    <property type="entry name" value="GDHRDH"/>
</dbReference>
<accession>A0A136IYN8</accession>
<evidence type="ECO:0000313" key="6">
    <source>
        <dbReference type="Proteomes" id="UP000070501"/>
    </source>
</evidence>
<dbReference type="PRINTS" id="PR00080">
    <property type="entry name" value="SDRFAMILY"/>
</dbReference>
<evidence type="ECO:0000256" key="2">
    <source>
        <dbReference type="ARBA" id="ARBA00023002"/>
    </source>
</evidence>
<gene>
    <name evidence="5" type="ORF">Micbo1qcDRAFT_196299</name>
</gene>